<dbReference type="Proteomes" id="UP000031637">
    <property type="component" value="Chromosome"/>
</dbReference>
<accession>W0SF51</accession>
<dbReference type="PIRSF" id="PIRSF000137">
    <property type="entry name" value="Alcohol_oxidase"/>
    <property type="match status" value="1"/>
</dbReference>
<keyword evidence="4 5" id="KW-0274">FAD</keyword>
<feature type="binding site" evidence="5">
    <location>
        <position position="87"/>
    </location>
    <ligand>
        <name>FAD</name>
        <dbReference type="ChEBI" id="CHEBI:57692"/>
    </ligand>
</feature>
<evidence type="ECO:0000256" key="3">
    <source>
        <dbReference type="ARBA" id="ARBA00022630"/>
    </source>
</evidence>
<comment type="similarity">
    <text evidence="2">Belongs to the GMC oxidoreductase family.</text>
</comment>
<dbReference type="PANTHER" id="PTHR11552:SF147">
    <property type="entry name" value="CHOLINE DEHYDROGENASE, MITOCHONDRIAL"/>
    <property type="match status" value="1"/>
</dbReference>
<dbReference type="GO" id="GO:0016614">
    <property type="term" value="F:oxidoreductase activity, acting on CH-OH group of donors"/>
    <property type="evidence" value="ECO:0007669"/>
    <property type="project" value="InterPro"/>
</dbReference>
<evidence type="ECO:0000256" key="2">
    <source>
        <dbReference type="ARBA" id="ARBA00010790"/>
    </source>
</evidence>
<feature type="binding site" evidence="5">
    <location>
        <position position="222"/>
    </location>
    <ligand>
        <name>FAD</name>
        <dbReference type="ChEBI" id="CHEBI:57692"/>
    </ligand>
</feature>
<dbReference type="SUPFAM" id="SSF54373">
    <property type="entry name" value="FAD-linked reductases, C-terminal domain"/>
    <property type="match status" value="1"/>
</dbReference>
<gene>
    <name evidence="7" type="ORF">SUTH_00514</name>
</gene>
<dbReference type="KEGG" id="shd:SUTH_00514"/>
<dbReference type="InterPro" id="IPR000172">
    <property type="entry name" value="GMC_OxRdtase_N"/>
</dbReference>
<keyword evidence="8" id="KW-1185">Reference proteome</keyword>
<comment type="cofactor">
    <cofactor evidence="1 5">
        <name>FAD</name>
        <dbReference type="ChEBI" id="CHEBI:57692"/>
    </cofactor>
</comment>
<dbReference type="InterPro" id="IPR007867">
    <property type="entry name" value="GMC_OxRtase_C"/>
</dbReference>
<reference evidence="7 8" key="1">
    <citation type="journal article" date="2014" name="Syst. Appl. Microbiol.">
        <title>Complete genomes of freshwater sulfur oxidizers Sulfuricella denitrificans skB26 and Sulfuritalea hydrogenivorans sk43H: genetic insights into the sulfur oxidation pathway of betaproteobacteria.</title>
        <authorList>
            <person name="Watanabe T."/>
            <person name="Kojima H."/>
            <person name="Fukui M."/>
        </authorList>
    </citation>
    <scope>NUCLEOTIDE SEQUENCE [LARGE SCALE GENOMIC DNA]</scope>
    <source>
        <strain evidence="7">DSM22779</strain>
    </source>
</reference>
<dbReference type="GO" id="GO:0050660">
    <property type="term" value="F:flavin adenine dinucleotide binding"/>
    <property type="evidence" value="ECO:0007669"/>
    <property type="project" value="InterPro"/>
</dbReference>
<dbReference type="PANTHER" id="PTHR11552">
    <property type="entry name" value="GLUCOSE-METHANOL-CHOLINE GMC OXIDOREDUCTASE"/>
    <property type="match status" value="1"/>
</dbReference>
<evidence type="ECO:0000259" key="6">
    <source>
        <dbReference type="PROSITE" id="PS00624"/>
    </source>
</evidence>
<dbReference type="InterPro" id="IPR012132">
    <property type="entry name" value="GMC_OxRdtase"/>
</dbReference>
<name>W0SF51_9PROT</name>
<dbReference type="Pfam" id="PF05199">
    <property type="entry name" value="GMC_oxred_C"/>
    <property type="match status" value="1"/>
</dbReference>
<dbReference type="EMBL" id="AP012547">
    <property type="protein sequence ID" value="BAO28328.1"/>
    <property type="molecule type" value="Genomic_DNA"/>
</dbReference>
<evidence type="ECO:0000256" key="5">
    <source>
        <dbReference type="PIRSR" id="PIRSR000137-2"/>
    </source>
</evidence>
<dbReference type="AlphaFoldDB" id="W0SF51"/>
<organism evidence="7 8">
    <name type="scientific">Sulfuritalea hydrogenivorans sk43H</name>
    <dbReference type="NCBI Taxonomy" id="1223802"/>
    <lineage>
        <taxon>Bacteria</taxon>
        <taxon>Pseudomonadati</taxon>
        <taxon>Pseudomonadota</taxon>
        <taxon>Betaproteobacteria</taxon>
        <taxon>Nitrosomonadales</taxon>
        <taxon>Sterolibacteriaceae</taxon>
        <taxon>Sulfuritalea</taxon>
    </lineage>
</organism>
<dbReference type="OrthoDB" id="9785276at2"/>
<dbReference type="SUPFAM" id="SSF51905">
    <property type="entry name" value="FAD/NAD(P)-binding domain"/>
    <property type="match status" value="1"/>
</dbReference>
<dbReference type="STRING" id="1223802.SUTH_00514"/>
<dbReference type="Pfam" id="PF00732">
    <property type="entry name" value="GMC_oxred_N"/>
    <property type="match status" value="1"/>
</dbReference>
<feature type="domain" description="Glucose-methanol-choline oxidoreductase N-terminal" evidence="6">
    <location>
        <begin position="257"/>
        <end position="271"/>
    </location>
</feature>
<protein>
    <submittedName>
        <fullName evidence="7">Glucose-methanol-choline oxidoreductase</fullName>
    </submittedName>
</protein>
<evidence type="ECO:0000256" key="4">
    <source>
        <dbReference type="ARBA" id="ARBA00022827"/>
    </source>
</evidence>
<sequence>MNADTRTFDYIVVGAGSAGAAAAARLSESGRHRVLLLEAGPRDRSFWSRMPLGVAKLLEKEKYIRSFFTEPDAQMHGRRIYWPRGWVVGGSSTVNGMIWVLGTPHEYDLWAGDGCPGWSYSDLLPWFKKVESYEPGDERYRGRSGPVTVTEFQPVDPLPDLFLDSVQAAGVAPRVKDYNECGYGGSYLQFNTRRGIRCNTRMAYLDPAAGRTNLVLKSGVLVTRIMLEGKRAVGVQARIGGREGVFRARLEVILCGGAFNSPQLLELSGIGRREVLARAGVSLQHELAMVGENLSEHVYSPVCFRVKPGYSWNTSLTSPLGQLRAGIRWIFKHDGPLTTGTITAQTFAASTPGTEQADIKIQVQQVSSDSNRGPGKMELDRFDAITIASFQIRPRSRGSCHIAGADPGADPILVSNHFTHPEDIDVCLKALRLSRRIAATAPLSGIITGEERPGPKAGSDEAMIDYLRATGATAYHPVGTCRIGTDAAQSVVDTRLQVHGIDGLRIADASVMPTIAATNTNAIAIAIGERVAAFALEER</sequence>
<evidence type="ECO:0000256" key="1">
    <source>
        <dbReference type="ARBA" id="ARBA00001974"/>
    </source>
</evidence>
<evidence type="ECO:0000313" key="7">
    <source>
        <dbReference type="EMBL" id="BAO28328.1"/>
    </source>
</evidence>
<proteinExistence type="inferred from homology"/>
<dbReference type="RefSeq" id="WP_041096854.1">
    <property type="nucleotide sequence ID" value="NZ_AP012547.1"/>
</dbReference>
<dbReference type="HOGENOM" id="CLU_002865_7_1_4"/>
<keyword evidence="3" id="KW-0285">Flavoprotein</keyword>
<dbReference type="InterPro" id="IPR036188">
    <property type="entry name" value="FAD/NAD-bd_sf"/>
</dbReference>
<dbReference type="Gene3D" id="3.50.50.60">
    <property type="entry name" value="FAD/NAD(P)-binding domain"/>
    <property type="match status" value="1"/>
</dbReference>
<dbReference type="PROSITE" id="PS00624">
    <property type="entry name" value="GMC_OXRED_2"/>
    <property type="match status" value="1"/>
</dbReference>
<dbReference type="Gene3D" id="3.30.560.10">
    <property type="entry name" value="Glucose Oxidase, domain 3"/>
    <property type="match status" value="1"/>
</dbReference>
<evidence type="ECO:0000313" key="8">
    <source>
        <dbReference type="Proteomes" id="UP000031637"/>
    </source>
</evidence>